<dbReference type="InterPro" id="IPR001087">
    <property type="entry name" value="GDSL"/>
</dbReference>
<protein>
    <recommendedName>
        <fullName evidence="11">GDSL esterase/lipase</fullName>
    </recommendedName>
</protein>
<dbReference type="Proteomes" id="UP000507245">
    <property type="component" value="Unassembled WGS sequence"/>
</dbReference>
<comment type="subcellular location">
    <subcellularLocation>
        <location evidence="1">Secreted</location>
    </subcellularLocation>
</comment>
<dbReference type="Pfam" id="PF00657">
    <property type="entry name" value="Lipase_GDSL"/>
    <property type="match status" value="1"/>
</dbReference>
<keyword evidence="7" id="KW-0443">Lipid metabolism</keyword>
<evidence type="ECO:0000256" key="6">
    <source>
        <dbReference type="ARBA" id="ARBA00022963"/>
    </source>
</evidence>
<feature type="chain" id="PRO_5026897446" description="GDSL esterase/lipase" evidence="8">
    <location>
        <begin position="22"/>
        <end position="402"/>
    </location>
</feature>
<keyword evidence="5" id="KW-0378">Hydrolase</keyword>
<dbReference type="AlphaFoldDB" id="A0A6J5VZM6"/>
<keyword evidence="4 8" id="KW-0732">Signal</keyword>
<comment type="similarity">
    <text evidence="2">Belongs to the 'GDSL' lipolytic enzyme family.</text>
</comment>
<name>A0A6J5VZM6_PRUAR</name>
<evidence type="ECO:0000256" key="4">
    <source>
        <dbReference type="ARBA" id="ARBA00022729"/>
    </source>
</evidence>
<sequence length="402" mass="44440">MGIIIFQIFVVYLFLLVSSSAQNNVPAVFTFGDSLVDVGNNNNLQTIAKANYFPHGIDFGNNPTGRFSNGRTIIDIIQTYSSMDSKFLQFSYFLMTEQEVGLKNFTPPYLAPTAAGDNLLQGVNYASSASGISNFTGFFFGDRISFDTQISDHGTTALAIMSRIGIPAAQKLLRKAIYVVVIGSNDIMFKESAPIAMSEEAYMDFLISRLKLALTVKFPSLRLTYVGCNKKVRSTHTKKIPLQTLYNLDARKIVVSNAALVGCIPFEKDIHPVEKGSCARVLNKMAQIYNNKLKGMLAELNKELQGAKFVYADNYRILQDLTQNYASYGFEVATSACCAIAGRRGGLVPCNPLSKVCPDRSKYVFWDPFHLTDAACVVATRHIMDGDLTYMSPMNLRQLVQS</sequence>
<evidence type="ECO:0000256" key="5">
    <source>
        <dbReference type="ARBA" id="ARBA00022801"/>
    </source>
</evidence>
<dbReference type="Gene3D" id="3.40.50.1110">
    <property type="entry name" value="SGNH hydrolase"/>
    <property type="match status" value="1"/>
</dbReference>
<keyword evidence="3" id="KW-0964">Secreted</keyword>
<evidence type="ECO:0000256" key="2">
    <source>
        <dbReference type="ARBA" id="ARBA00008668"/>
    </source>
</evidence>
<proteinExistence type="inferred from homology"/>
<dbReference type="EMBL" id="CAEKKB010000001">
    <property type="protein sequence ID" value="CAB4293127.1"/>
    <property type="molecule type" value="Genomic_DNA"/>
</dbReference>
<evidence type="ECO:0000313" key="10">
    <source>
        <dbReference type="Proteomes" id="UP000507245"/>
    </source>
</evidence>
<accession>A0A6J5VZM6</accession>
<feature type="signal peptide" evidence="8">
    <location>
        <begin position="1"/>
        <end position="21"/>
    </location>
</feature>
<dbReference type="InterPro" id="IPR051238">
    <property type="entry name" value="GDSL_esterase/lipase"/>
</dbReference>
<gene>
    <name evidence="9" type="ORF">ORAREDHAP_LOCUS1851</name>
</gene>
<evidence type="ECO:0000313" key="9">
    <source>
        <dbReference type="EMBL" id="CAB4293127.1"/>
    </source>
</evidence>
<evidence type="ECO:0000256" key="8">
    <source>
        <dbReference type="SAM" id="SignalP"/>
    </source>
</evidence>
<evidence type="ECO:0000256" key="7">
    <source>
        <dbReference type="ARBA" id="ARBA00023098"/>
    </source>
</evidence>
<dbReference type="InterPro" id="IPR036514">
    <property type="entry name" value="SGNH_hydro_sf"/>
</dbReference>
<evidence type="ECO:0008006" key="11">
    <source>
        <dbReference type="Google" id="ProtNLM"/>
    </source>
</evidence>
<organism evidence="9 10">
    <name type="scientific">Prunus armeniaca</name>
    <name type="common">Apricot</name>
    <name type="synonym">Armeniaca vulgaris</name>
    <dbReference type="NCBI Taxonomy" id="36596"/>
    <lineage>
        <taxon>Eukaryota</taxon>
        <taxon>Viridiplantae</taxon>
        <taxon>Streptophyta</taxon>
        <taxon>Embryophyta</taxon>
        <taxon>Tracheophyta</taxon>
        <taxon>Spermatophyta</taxon>
        <taxon>Magnoliopsida</taxon>
        <taxon>eudicotyledons</taxon>
        <taxon>Gunneridae</taxon>
        <taxon>Pentapetalae</taxon>
        <taxon>rosids</taxon>
        <taxon>fabids</taxon>
        <taxon>Rosales</taxon>
        <taxon>Rosaceae</taxon>
        <taxon>Amygdaloideae</taxon>
        <taxon>Amygdaleae</taxon>
        <taxon>Prunus</taxon>
    </lineage>
</organism>
<dbReference type="InterPro" id="IPR035669">
    <property type="entry name" value="SGNH_plant_lipase-like"/>
</dbReference>
<dbReference type="GO" id="GO:0005576">
    <property type="term" value="C:extracellular region"/>
    <property type="evidence" value="ECO:0007669"/>
    <property type="project" value="UniProtKB-SubCell"/>
</dbReference>
<dbReference type="PANTHER" id="PTHR45650:SF4">
    <property type="entry name" value="GDSL-LIKE LIPASE_ACYLHYDROLASE FAMILY PROTEIN, EXPRESSED"/>
    <property type="match status" value="1"/>
</dbReference>
<reference evidence="10" key="1">
    <citation type="journal article" date="2020" name="Genome Biol.">
        <title>Gamete binning: chromosome-level and haplotype-resolved genome assembly enabled by high-throughput single-cell sequencing of gamete genomes.</title>
        <authorList>
            <person name="Campoy J.A."/>
            <person name="Sun H."/>
            <person name="Goel M."/>
            <person name="Jiao W.-B."/>
            <person name="Folz-Donahue K."/>
            <person name="Wang N."/>
            <person name="Rubio M."/>
            <person name="Liu C."/>
            <person name="Kukat C."/>
            <person name="Ruiz D."/>
            <person name="Huettel B."/>
            <person name="Schneeberger K."/>
        </authorList>
    </citation>
    <scope>NUCLEOTIDE SEQUENCE [LARGE SCALE GENOMIC DNA]</scope>
    <source>
        <strain evidence="10">cv. Rojo Pasion</strain>
    </source>
</reference>
<dbReference type="CDD" id="cd01837">
    <property type="entry name" value="SGNH_plant_lipase_like"/>
    <property type="match status" value="1"/>
</dbReference>
<dbReference type="GO" id="GO:0016042">
    <property type="term" value="P:lipid catabolic process"/>
    <property type="evidence" value="ECO:0007669"/>
    <property type="project" value="UniProtKB-KW"/>
</dbReference>
<keyword evidence="6" id="KW-0442">Lipid degradation</keyword>
<dbReference type="GO" id="GO:0016788">
    <property type="term" value="F:hydrolase activity, acting on ester bonds"/>
    <property type="evidence" value="ECO:0007669"/>
    <property type="project" value="InterPro"/>
</dbReference>
<evidence type="ECO:0000256" key="3">
    <source>
        <dbReference type="ARBA" id="ARBA00022525"/>
    </source>
</evidence>
<dbReference type="OrthoDB" id="1600564at2759"/>
<keyword evidence="10" id="KW-1185">Reference proteome</keyword>
<evidence type="ECO:0000256" key="1">
    <source>
        <dbReference type="ARBA" id="ARBA00004613"/>
    </source>
</evidence>
<dbReference type="PANTHER" id="PTHR45650">
    <property type="entry name" value="GDSL-LIKE LIPASE/ACYLHYDROLASE-RELATED"/>
    <property type="match status" value="1"/>
</dbReference>